<dbReference type="InterPro" id="IPR016181">
    <property type="entry name" value="Acyl_CoA_acyltransferase"/>
</dbReference>
<evidence type="ECO:0000259" key="2">
    <source>
        <dbReference type="Pfam" id="PF00583"/>
    </source>
</evidence>
<accession>W9Z4Y0</accession>
<dbReference type="Pfam" id="PF00583">
    <property type="entry name" value="Acetyltransf_1"/>
    <property type="match status" value="1"/>
</dbReference>
<evidence type="ECO:0000313" key="3">
    <source>
        <dbReference type="EMBL" id="EXJ89549.1"/>
    </source>
</evidence>
<keyword evidence="4" id="KW-1185">Reference proteome</keyword>
<proteinExistence type="predicted"/>
<gene>
    <name evidence="3" type="ORF">A1O3_02616</name>
</gene>
<dbReference type="Gene3D" id="3.40.630.30">
    <property type="match status" value="1"/>
</dbReference>
<dbReference type="InterPro" id="IPR000182">
    <property type="entry name" value="GNAT_dom"/>
</dbReference>
<dbReference type="OrthoDB" id="2019666at2759"/>
<dbReference type="eggNOG" id="ENOG502S4C5">
    <property type="taxonomic scope" value="Eukaryota"/>
</dbReference>
<feature type="compositionally biased region" description="Basic and acidic residues" evidence="1">
    <location>
        <begin position="276"/>
        <end position="286"/>
    </location>
</feature>
<dbReference type="STRING" id="1182542.W9Z4Y0"/>
<dbReference type="CDD" id="cd04301">
    <property type="entry name" value="NAT_SF"/>
    <property type="match status" value="1"/>
</dbReference>
<reference evidence="3 4" key="1">
    <citation type="submission" date="2013-03" db="EMBL/GenBank/DDBJ databases">
        <title>The Genome Sequence of Capronia epimyces CBS 606.96.</title>
        <authorList>
            <consortium name="The Broad Institute Genomics Platform"/>
            <person name="Cuomo C."/>
            <person name="de Hoog S."/>
            <person name="Gorbushina A."/>
            <person name="Walker B."/>
            <person name="Young S.K."/>
            <person name="Zeng Q."/>
            <person name="Gargeya S."/>
            <person name="Fitzgerald M."/>
            <person name="Haas B."/>
            <person name="Abouelleil A."/>
            <person name="Allen A.W."/>
            <person name="Alvarado L."/>
            <person name="Arachchi H.M."/>
            <person name="Berlin A.M."/>
            <person name="Chapman S.B."/>
            <person name="Gainer-Dewar J."/>
            <person name="Goldberg J."/>
            <person name="Griggs A."/>
            <person name="Gujja S."/>
            <person name="Hansen M."/>
            <person name="Howarth C."/>
            <person name="Imamovic A."/>
            <person name="Ireland A."/>
            <person name="Larimer J."/>
            <person name="McCowan C."/>
            <person name="Murphy C."/>
            <person name="Pearson M."/>
            <person name="Poon T.W."/>
            <person name="Priest M."/>
            <person name="Roberts A."/>
            <person name="Saif S."/>
            <person name="Shea T."/>
            <person name="Sisk P."/>
            <person name="Sykes S."/>
            <person name="Wortman J."/>
            <person name="Nusbaum C."/>
            <person name="Birren B."/>
        </authorList>
    </citation>
    <scope>NUCLEOTIDE SEQUENCE [LARGE SCALE GENOMIC DNA]</scope>
    <source>
        <strain evidence="3 4">CBS 606.96</strain>
    </source>
</reference>
<dbReference type="HOGENOM" id="CLU_056576_0_0_1"/>
<dbReference type="RefSeq" id="XP_007730946.1">
    <property type="nucleotide sequence ID" value="XM_007732756.1"/>
</dbReference>
<dbReference type="EMBL" id="AMGY01000002">
    <property type="protein sequence ID" value="EXJ89549.1"/>
    <property type="molecule type" value="Genomic_DNA"/>
</dbReference>
<dbReference type="GO" id="GO:0016747">
    <property type="term" value="F:acyltransferase activity, transferring groups other than amino-acyl groups"/>
    <property type="evidence" value="ECO:0007669"/>
    <property type="project" value="InterPro"/>
</dbReference>
<evidence type="ECO:0000313" key="4">
    <source>
        <dbReference type="Proteomes" id="UP000019478"/>
    </source>
</evidence>
<dbReference type="Proteomes" id="UP000019478">
    <property type="component" value="Unassembled WGS sequence"/>
</dbReference>
<organism evidence="3 4">
    <name type="scientific">Capronia epimyces CBS 606.96</name>
    <dbReference type="NCBI Taxonomy" id="1182542"/>
    <lineage>
        <taxon>Eukaryota</taxon>
        <taxon>Fungi</taxon>
        <taxon>Dikarya</taxon>
        <taxon>Ascomycota</taxon>
        <taxon>Pezizomycotina</taxon>
        <taxon>Eurotiomycetes</taxon>
        <taxon>Chaetothyriomycetidae</taxon>
        <taxon>Chaetothyriales</taxon>
        <taxon>Herpotrichiellaceae</taxon>
        <taxon>Capronia</taxon>
    </lineage>
</organism>
<sequence length="286" mass="31560">MTSTPLPPVVFENVAADDISEAMLVEAANLFSNSYGVWGPNAEKNIGPFAKQGRRVRMSPARLRQQSLPANANNFHTRATCGGELAGYVFATRWNYAGREICWITQLCIDPKYRRHRLATGLLLKLREGKDDGGFGILSSHPAAVLAALRAFGRGIEEVDLKMAREHARAIMDCSPVGYVKEAVLRGSLFKTHGEDNVVCCAYTNFWVDHTEPLEVLQAVKARGIDWPFGDLPDGCEFLVMVKGGQVNQEGERIRKQLLSSESESRHQNVAVLSKVEGDPNDDFKG</sequence>
<dbReference type="AlphaFoldDB" id="W9Z4Y0"/>
<evidence type="ECO:0000256" key="1">
    <source>
        <dbReference type="SAM" id="MobiDB-lite"/>
    </source>
</evidence>
<comment type="caution">
    <text evidence="3">The sequence shown here is derived from an EMBL/GenBank/DDBJ whole genome shotgun (WGS) entry which is preliminary data.</text>
</comment>
<feature type="region of interest" description="Disordered" evidence="1">
    <location>
        <begin position="260"/>
        <end position="286"/>
    </location>
</feature>
<protein>
    <recommendedName>
        <fullName evidence="2">N-acetyltransferase domain-containing protein</fullName>
    </recommendedName>
</protein>
<dbReference type="SUPFAM" id="SSF55729">
    <property type="entry name" value="Acyl-CoA N-acyltransferases (Nat)"/>
    <property type="match status" value="1"/>
</dbReference>
<feature type="domain" description="N-acetyltransferase" evidence="2">
    <location>
        <begin position="71"/>
        <end position="128"/>
    </location>
</feature>
<dbReference type="GeneID" id="19166746"/>
<name>W9Z4Y0_9EURO</name>